<protein>
    <submittedName>
        <fullName evidence="1">Uncharacterized protein</fullName>
    </submittedName>
</protein>
<reference evidence="1 2" key="1">
    <citation type="journal article" date="2018" name="Front. Microbiol.">
        <title>Hydrolytic Capabilities as a Key to Environmental Success: Chitinolytic and Cellulolytic Acidobacteria From Acidic Sub-arctic Soils and Boreal Peatlands.</title>
        <authorList>
            <person name="Belova S.E."/>
            <person name="Ravin N.V."/>
            <person name="Pankratov T.A."/>
            <person name="Rakitin A.L."/>
            <person name="Ivanova A.A."/>
            <person name="Beletsky A.V."/>
            <person name="Mardanov A.V."/>
            <person name="Sinninghe Damste J.S."/>
            <person name="Dedysh S.N."/>
        </authorList>
    </citation>
    <scope>NUCLEOTIDE SEQUENCE [LARGE SCALE GENOMIC DNA]</scope>
    <source>
        <strain evidence="1 2">SBC82</strain>
    </source>
</reference>
<organism evidence="1 2">
    <name type="scientific">Acidisarcina polymorpha</name>
    <dbReference type="NCBI Taxonomy" id="2211140"/>
    <lineage>
        <taxon>Bacteria</taxon>
        <taxon>Pseudomonadati</taxon>
        <taxon>Acidobacteriota</taxon>
        <taxon>Terriglobia</taxon>
        <taxon>Terriglobales</taxon>
        <taxon>Acidobacteriaceae</taxon>
        <taxon>Acidisarcina</taxon>
    </lineage>
</organism>
<keyword evidence="2" id="KW-1185">Reference proteome</keyword>
<dbReference type="Proteomes" id="UP000253606">
    <property type="component" value="Chromosome"/>
</dbReference>
<gene>
    <name evidence="1" type="ORF">ACPOL_4598</name>
</gene>
<dbReference type="EMBL" id="CP030840">
    <property type="protein sequence ID" value="AXC13870.1"/>
    <property type="molecule type" value="Genomic_DNA"/>
</dbReference>
<dbReference type="AlphaFoldDB" id="A0A2Z5G4H7"/>
<evidence type="ECO:0000313" key="1">
    <source>
        <dbReference type="EMBL" id="AXC13870.1"/>
    </source>
</evidence>
<name>A0A2Z5G4H7_9BACT</name>
<accession>A0A2Z5G4H7</accession>
<evidence type="ECO:0000313" key="2">
    <source>
        <dbReference type="Proteomes" id="UP000253606"/>
    </source>
</evidence>
<sequence>MLQEQRFHLQDSNKMGGEKSSYFVVLEFVRRSEQEWRRPRNNCVKSAKG</sequence>
<dbReference type="KEGG" id="abas:ACPOL_4598"/>
<proteinExistence type="predicted"/>